<dbReference type="EMBL" id="JAVRHS010000002">
    <property type="protein sequence ID" value="MDT0575419.1"/>
    <property type="molecule type" value="Genomic_DNA"/>
</dbReference>
<keyword evidence="2" id="KW-1185">Reference proteome</keyword>
<evidence type="ECO:0000313" key="1">
    <source>
        <dbReference type="EMBL" id="MDT0575419.1"/>
    </source>
</evidence>
<protein>
    <recommendedName>
        <fullName evidence="3">PAS domain-containing protein</fullName>
    </recommendedName>
</protein>
<dbReference type="Proteomes" id="UP001259803">
    <property type="component" value="Unassembled WGS sequence"/>
</dbReference>
<name>A0ABU2ZGH7_9SPHN</name>
<evidence type="ECO:0000313" key="2">
    <source>
        <dbReference type="Proteomes" id="UP001259803"/>
    </source>
</evidence>
<comment type="caution">
    <text evidence="1">The sequence shown here is derived from an EMBL/GenBank/DDBJ whole genome shotgun (WGS) entry which is preliminary data.</text>
</comment>
<reference evidence="1 2" key="1">
    <citation type="submission" date="2023-09" db="EMBL/GenBank/DDBJ databases">
        <authorList>
            <person name="Rey-Velasco X."/>
        </authorList>
    </citation>
    <scope>NUCLEOTIDE SEQUENCE [LARGE SCALE GENOMIC DNA]</scope>
    <source>
        <strain evidence="1 2">F390</strain>
    </source>
</reference>
<sequence>MRDESTQRDLPPPSFGQAERRMQLRARDWWVQATGNRPLPSLERLHELIDDPRNAGLDLFSVLLTIPAPGADPQLSFIGECLSYESGVCDRSSARAVHDLPLSSPFSFIISRLPDVLTRRSFALFEDDGMNRHSLQMHYRGVLLPFSRRGDVIDHVLAIVTWREMADDPTLLALKQDFTRSQSGQWAGACSAAPIAPRPLEGSERDSPWGSIIAQAV</sequence>
<evidence type="ECO:0008006" key="3">
    <source>
        <dbReference type="Google" id="ProtNLM"/>
    </source>
</evidence>
<organism evidence="1 2">
    <name type="scientific">Croceicoccus esteveae</name>
    <dbReference type="NCBI Taxonomy" id="3075597"/>
    <lineage>
        <taxon>Bacteria</taxon>
        <taxon>Pseudomonadati</taxon>
        <taxon>Pseudomonadota</taxon>
        <taxon>Alphaproteobacteria</taxon>
        <taxon>Sphingomonadales</taxon>
        <taxon>Erythrobacteraceae</taxon>
        <taxon>Croceicoccus</taxon>
    </lineage>
</organism>
<gene>
    <name evidence="1" type="ORF">RM533_04400</name>
</gene>
<dbReference type="RefSeq" id="WP_311339980.1">
    <property type="nucleotide sequence ID" value="NZ_JAVRHS010000002.1"/>
</dbReference>
<accession>A0ABU2ZGH7</accession>
<proteinExistence type="predicted"/>